<feature type="compositionally biased region" description="Acidic residues" evidence="1">
    <location>
        <begin position="84"/>
        <end position="97"/>
    </location>
</feature>
<dbReference type="STRING" id="490622.A0A395N8V3"/>
<protein>
    <recommendedName>
        <fullName evidence="4">U3 snorna associated</fullName>
    </recommendedName>
</protein>
<dbReference type="GO" id="GO:0006364">
    <property type="term" value="P:rRNA processing"/>
    <property type="evidence" value="ECO:0007669"/>
    <property type="project" value="InterPro"/>
</dbReference>
<evidence type="ECO:0000256" key="1">
    <source>
        <dbReference type="SAM" id="MobiDB-lite"/>
    </source>
</evidence>
<feature type="compositionally biased region" description="Polar residues" evidence="1">
    <location>
        <begin position="22"/>
        <end position="33"/>
    </location>
</feature>
<gene>
    <name evidence="2" type="ORF">TARUN_9699</name>
</gene>
<evidence type="ECO:0008006" key="4">
    <source>
        <dbReference type="Google" id="ProtNLM"/>
    </source>
</evidence>
<name>A0A395N8V3_TRIAR</name>
<dbReference type="GO" id="GO:0030515">
    <property type="term" value="F:snoRNA binding"/>
    <property type="evidence" value="ECO:0007669"/>
    <property type="project" value="InterPro"/>
</dbReference>
<accession>A0A395N8V3</accession>
<feature type="region of interest" description="Disordered" evidence="1">
    <location>
        <begin position="1"/>
        <end position="225"/>
    </location>
</feature>
<dbReference type="AlphaFoldDB" id="A0A395N8V3"/>
<feature type="compositionally biased region" description="Low complexity" evidence="1">
    <location>
        <begin position="112"/>
        <end position="126"/>
    </location>
</feature>
<dbReference type="InterPro" id="IPR013268">
    <property type="entry name" value="UTP16"/>
</dbReference>
<comment type="caution">
    <text evidence="2">The sequence shown here is derived from an EMBL/GenBank/DDBJ whole genome shotgun (WGS) entry which is preliminary data.</text>
</comment>
<proteinExistence type="predicted"/>
<feature type="compositionally biased region" description="Basic and acidic residues" evidence="1">
    <location>
        <begin position="133"/>
        <end position="150"/>
    </location>
</feature>
<keyword evidence="3" id="KW-1185">Reference proteome</keyword>
<sequence length="285" mass="31352">MPVQTRRRKAMQDAAGEEDADTTLQSVLESSPAQKLPTREKANEADVPAKGTLKVFGDEEDELKAPIEPPSSTVTDSRAVERAEAEEEEEDSDDEAPEAVSTAKAAEDIKKSAQAAQKVAKEQAATQKRKRQQRDELLRKQAEERKKADETAEDSSVVKPQPEKSEARQTDSSSSGRKRAEKSNRRTFLPAEFLTDSSSEDEAEDATGSAAAPKRRKVSGVEKRLTRLDAGPKDEVVKSTVYRVAKKTDERLAPKAKKYSKASKDLLLKRNRPAVKSGSGFLTRK</sequence>
<dbReference type="Pfam" id="PF08297">
    <property type="entry name" value="U3_snoRNA_assoc"/>
    <property type="match status" value="1"/>
</dbReference>
<evidence type="ECO:0000313" key="3">
    <source>
        <dbReference type="Proteomes" id="UP000266272"/>
    </source>
</evidence>
<dbReference type="OrthoDB" id="5245631at2759"/>
<reference evidence="2 3" key="1">
    <citation type="journal article" date="2018" name="PLoS Pathog.">
        <title>Evolution of structural diversity of trichothecenes, a family of toxins produced by plant pathogenic and entomopathogenic fungi.</title>
        <authorList>
            <person name="Proctor R.H."/>
            <person name="McCormick S.P."/>
            <person name="Kim H.S."/>
            <person name="Cardoza R.E."/>
            <person name="Stanley A.M."/>
            <person name="Lindo L."/>
            <person name="Kelly A."/>
            <person name="Brown D.W."/>
            <person name="Lee T."/>
            <person name="Vaughan M.M."/>
            <person name="Alexander N.J."/>
            <person name="Busman M."/>
            <person name="Gutierrez S."/>
        </authorList>
    </citation>
    <scope>NUCLEOTIDE SEQUENCE [LARGE SCALE GENOMIC DNA]</scope>
    <source>
        <strain evidence="2 3">IBT 40837</strain>
    </source>
</reference>
<evidence type="ECO:0000313" key="2">
    <source>
        <dbReference type="EMBL" id="RFU72556.1"/>
    </source>
</evidence>
<dbReference type="EMBL" id="PXOA01000828">
    <property type="protein sequence ID" value="RFU72556.1"/>
    <property type="molecule type" value="Genomic_DNA"/>
</dbReference>
<dbReference type="Proteomes" id="UP000266272">
    <property type="component" value="Unassembled WGS sequence"/>
</dbReference>
<organism evidence="2 3">
    <name type="scientific">Trichoderma arundinaceum</name>
    <dbReference type="NCBI Taxonomy" id="490622"/>
    <lineage>
        <taxon>Eukaryota</taxon>
        <taxon>Fungi</taxon>
        <taxon>Dikarya</taxon>
        <taxon>Ascomycota</taxon>
        <taxon>Pezizomycotina</taxon>
        <taxon>Sordariomycetes</taxon>
        <taxon>Hypocreomycetidae</taxon>
        <taxon>Hypocreales</taxon>
        <taxon>Hypocreaceae</taxon>
        <taxon>Trichoderma</taxon>
    </lineage>
</organism>